<dbReference type="EMBL" id="JAUIZM010000006">
    <property type="protein sequence ID" value="KAK1378756.1"/>
    <property type="molecule type" value="Genomic_DNA"/>
</dbReference>
<evidence type="ECO:0000256" key="3">
    <source>
        <dbReference type="ARBA" id="ARBA00023065"/>
    </source>
</evidence>
<sequence length="167" mass="18950">MGKFSKEMEACSPVLSWNRLFMQLLGIRGVLPRIMKSAYKRCINKDYEVMLDTLAKLVIGYCNVRLREKAEGMLEKILLNRGLPKAKSYYLFDGYAHLSSGLACCLAGLYADMAIGMFGDAGVRVELSAEMWSSCDSQKCFEHVYEAQVVAERESARKRQEKQNVRL</sequence>
<dbReference type="AlphaFoldDB" id="A0AAD8I4A2"/>
<accession>A0AAD8I4A2</accession>
<proteinExistence type="inferred from homology"/>
<comment type="similarity">
    <text evidence="1">Belongs to the V-ATPase proteolipid subunit family.</text>
</comment>
<reference evidence="4" key="1">
    <citation type="submission" date="2023-02" db="EMBL/GenBank/DDBJ databases">
        <title>Genome of toxic invasive species Heracleum sosnowskyi carries increased number of genes despite the absence of recent whole-genome duplications.</title>
        <authorList>
            <person name="Schelkunov M."/>
            <person name="Shtratnikova V."/>
            <person name="Makarenko M."/>
            <person name="Klepikova A."/>
            <person name="Omelchenko D."/>
            <person name="Novikova G."/>
            <person name="Obukhova E."/>
            <person name="Bogdanov V."/>
            <person name="Penin A."/>
            <person name="Logacheva M."/>
        </authorList>
    </citation>
    <scope>NUCLEOTIDE SEQUENCE</scope>
    <source>
        <strain evidence="4">Hsosn_3</strain>
        <tissue evidence="4">Leaf</tissue>
    </source>
</reference>
<keyword evidence="5" id="KW-1185">Reference proteome</keyword>
<evidence type="ECO:0000313" key="5">
    <source>
        <dbReference type="Proteomes" id="UP001237642"/>
    </source>
</evidence>
<organism evidence="4 5">
    <name type="scientific">Heracleum sosnowskyi</name>
    <dbReference type="NCBI Taxonomy" id="360622"/>
    <lineage>
        <taxon>Eukaryota</taxon>
        <taxon>Viridiplantae</taxon>
        <taxon>Streptophyta</taxon>
        <taxon>Embryophyta</taxon>
        <taxon>Tracheophyta</taxon>
        <taxon>Spermatophyta</taxon>
        <taxon>Magnoliopsida</taxon>
        <taxon>eudicotyledons</taxon>
        <taxon>Gunneridae</taxon>
        <taxon>Pentapetalae</taxon>
        <taxon>asterids</taxon>
        <taxon>campanulids</taxon>
        <taxon>Apiales</taxon>
        <taxon>Apiaceae</taxon>
        <taxon>Apioideae</taxon>
        <taxon>apioid superclade</taxon>
        <taxon>Tordylieae</taxon>
        <taxon>Tordyliinae</taxon>
        <taxon>Heracleum</taxon>
    </lineage>
</organism>
<dbReference type="Gene3D" id="1.20.120.610">
    <property type="entry name" value="lithium bound rotor ring of v- atpase"/>
    <property type="match status" value="1"/>
</dbReference>
<evidence type="ECO:0000256" key="2">
    <source>
        <dbReference type="ARBA" id="ARBA00022448"/>
    </source>
</evidence>
<evidence type="ECO:0000313" key="4">
    <source>
        <dbReference type="EMBL" id="KAK1378756.1"/>
    </source>
</evidence>
<dbReference type="GO" id="GO:0006811">
    <property type="term" value="P:monoatomic ion transport"/>
    <property type="evidence" value="ECO:0007669"/>
    <property type="project" value="UniProtKB-KW"/>
</dbReference>
<evidence type="ECO:0000256" key="1">
    <source>
        <dbReference type="ARBA" id="ARBA00007296"/>
    </source>
</evidence>
<reference evidence="4" key="2">
    <citation type="submission" date="2023-05" db="EMBL/GenBank/DDBJ databases">
        <authorList>
            <person name="Schelkunov M.I."/>
        </authorList>
    </citation>
    <scope>NUCLEOTIDE SEQUENCE</scope>
    <source>
        <strain evidence="4">Hsosn_3</strain>
        <tissue evidence="4">Leaf</tissue>
    </source>
</reference>
<comment type="caution">
    <text evidence="4">The sequence shown here is derived from an EMBL/GenBank/DDBJ whole genome shotgun (WGS) entry which is preliminary data.</text>
</comment>
<keyword evidence="2" id="KW-0813">Transport</keyword>
<protein>
    <submittedName>
        <fullName evidence="4">Uncharacterized protein</fullName>
    </submittedName>
</protein>
<dbReference type="Proteomes" id="UP001237642">
    <property type="component" value="Unassembled WGS sequence"/>
</dbReference>
<gene>
    <name evidence="4" type="ORF">POM88_025500</name>
</gene>
<keyword evidence="3" id="KW-0406">Ion transport</keyword>
<dbReference type="PANTHER" id="PTHR10263">
    <property type="entry name" value="V-TYPE PROTON ATPASE PROTEOLIPID SUBUNIT"/>
    <property type="match status" value="1"/>
</dbReference>
<dbReference type="InterPro" id="IPR035921">
    <property type="entry name" value="F/V-ATP_Csub_sf"/>
</dbReference>
<name>A0AAD8I4A2_9APIA</name>